<sequence length="302" mass="32585">MLDPARPPLMSPPLNRCNCEHPEPEPAAVAVTGSRRSQLGSSRVSEPEMPRGSPGLRVCRGVLGLASAKGFVIRVPACKALKAVQQGCIDCSNSRRVQCESALGTWGAECHGVLKQEVEYAARRIVAPLSLSSSIQSNASSTGLPMATGVMSQSRPLEDSHSNPPSPPPPITSTSTSYNFSITQMVEEGSACPLESRSPYSPSRAAVESRPSGSYEQRPRIKGALVSTAWWGAVGYDSQRLIEELLREQPSLCPNSGWSDAGKMDKYTMTSGSPLARPRASLFKPQLKADEFKLLPPWFWVF</sequence>
<evidence type="ECO:0000256" key="1">
    <source>
        <dbReference type="SAM" id="MobiDB-lite"/>
    </source>
</evidence>
<keyword evidence="3" id="KW-1185">Reference proteome</keyword>
<protein>
    <submittedName>
        <fullName evidence="2">Uncharacterized protein</fullName>
    </submittedName>
</protein>
<feature type="region of interest" description="Disordered" evidence="1">
    <location>
        <begin position="135"/>
        <end position="176"/>
    </location>
</feature>
<comment type="caution">
    <text evidence="2">The sequence shown here is derived from an EMBL/GenBank/DDBJ whole genome shotgun (WGS) entry which is preliminary data.</text>
</comment>
<feature type="region of interest" description="Disordered" evidence="1">
    <location>
        <begin position="191"/>
        <end position="216"/>
    </location>
</feature>
<organism evidence="2 3">
    <name type="scientific">Albula glossodonta</name>
    <name type="common">roundjaw bonefish</name>
    <dbReference type="NCBI Taxonomy" id="121402"/>
    <lineage>
        <taxon>Eukaryota</taxon>
        <taxon>Metazoa</taxon>
        <taxon>Chordata</taxon>
        <taxon>Craniata</taxon>
        <taxon>Vertebrata</taxon>
        <taxon>Euteleostomi</taxon>
        <taxon>Actinopterygii</taxon>
        <taxon>Neopterygii</taxon>
        <taxon>Teleostei</taxon>
        <taxon>Albuliformes</taxon>
        <taxon>Albulidae</taxon>
        <taxon>Albula</taxon>
    </lineage>
</organism>
<reference evidence="2" key="1">
    <citation type="thesis" date="2021" institute="BYU ScholarsArchive" country="Provo, UT, USA">
        <title>Applications of and Algorithms for Genome Assembly and Genomic Analyses with an Emphasis on Marine Teleosts.</title>
        <authorList>
            <person name="Pickett B.D."/>
        </authorList>
    </citation>
    <scope>NUCLEOTIDE SEQUENCE</scope>
    <source>
        <strain evidence="2">HI-2016</strain>
    </source>
</reference>
<accession>A0A8T2NI94</accession>
<evidence type="ECO:0000313" key="2">
    <source>
        <dbReference type="EMBL" id="KAG9339734.1"/>
    </source>
</evidence>
<dbReference type="AlphaFoldDB" id="A0A8T2NI94"/>
<dbReference type="Proteomes" id="UP000824540">
    <property type="component" value="Unassembled WGS sequence"/>
</dbReference>
<evidence type="ECO:0000313" key="3">
    <source>
        <dbReference type="Proteomes" id="UP000824540"/>
    </source>
</evidence>
<feature type="compositionally biased region" description="Pro residues" evidence="1">
    <location>
        <begin position="1"/>
        <end position="11"/>
    </location>
</feature>
<proteinExistence type="predicted"/>
<dbReference type="EMBL" id="JAFBMS010000051">
    <property type="protein sequence ID" value="KAG9339734.1"/>
    <property type="molecule type" value="Genomic_DNA"/>
</dbReference>
<gene>
    <name evidence="2" type="ORF">JZ751_023381</name>
</gene>
<feature type="compositionally biased region" description="Polar residues" evidence="1">
    <location>
        <begin position="34"/>
        <end position="44"/>
    </location>
</feature>
<feature type="region of interest" description="Disordered" evidence="1">
    <location>
        <begin position="1"/>
        <end position="52"/>
    </location>
</feature>
<name>A0A8T2NI94_9TELE</name>